<name>A0ACC0G9U5_9ERIC</name>
<dbReference type="Proteomes" id="UP001060215">
    <property type="component" value="Chromosome 10"/>
</dbReference>
<organism evidence="1 2">
    <name type="scientific">Camellia lanceoleosa</name>
    <dbReference type="NCBI Taxonomy" id="1840588"/>
    <lineage>
        <taxon>Eukaryota</taxon>
        <taxon>Viridiplantae</taxon>
        <taxon>Streptophyta</taxon>
        <taxon>Embryophyta</taxon>
        <taxon>Tracheophyta</taxon>
        <taxon>Spermatophyta</taxon>
        <taxon>Magnoliopsida</taxon>
        <taxon>eudicotyledons</taxon>
        <taxon>Gunneridae</taxon>
        <taxon>Pentapetalae</taxon>
        <taxon>asterids</taxon>
        <taxon>Ericales</taxon>
        <taxon>Theaceae</taxon>
        <taxon>Camellia</taxon>
    </lineage>
</organism>
<sequence length="1587" mass="173216">MSPAVMDVQSPLTSPPQMQPKQQQSFTPQNPNPNPLFPFDSGSNLPEQHQSSNLGFSLPFVPRMSSEKSNSYAVSGRSKPRLVKIRRQMGSQQGKSTNYSGLNPFQPVLENYNQVNNATTSSSNGFNSLAGDVGFVFGSHKNSLMSNLNSEKEQRTGSAEGFGRFNNVGLVFGVNKSNLDSNSHSVHKESSGGVGELGANVGFVFGANESSSLRNSNLEKGPFSGNMQQLGADEFGELNDGGFVFGAKKSNSVSNKNSEQSASNGSEGQMQADEFRKFDSVQFGSKPTASASSSNFGAREPSVNVGIFGEGGGTMKEENKAEFRKLDDQCYVFVGDLMSNSNLKKKESRKNVEKSASDVSGKMKLDFGKLDNISFVFDGNWSELTSNLDSVKSESNENGGKSVPIASPKMKLGAQLGLSDNVVFNFSACLKSSSSISDFKKRESSESSGKSDFEDVGKMKVDIEVGSVVNNKDNFVFGSSVSSTSASGTSTAHKLSDEMKKLTVDDCGKIECCDNAEDPNINSYGSSNHVFVFGSDKSPPGFCTGKAGTTSYEQVKDANLKGPGNGGAVEKTEGVNFRTIDENVFVFSSSIDAAGSFGGGERHVMPTEKDKNTSGLGVFNGIKLGCPFGSSWEEKQPANVDEKSSNSPSVSTSTPKPFTFQAGLSKISDGPQDQLKDDANLNKTSNQSLFSSSGLGFEVPSMGKFENKDKFSFTSTPVGLGASTTDFRTSNRDASCSFTANLYNGLNKKLEFCEKSISIKDKTGKKTRRKLRQAIPVQQQSRQNCVSKEGSQQNPDSPACYSPMDFSPYHDNSCAPSAVNATSSTCASDEDLAAAREGPNTSEDDKKCRGKHEEVSKNHYERFVAHSSLEEAETECSNSKSEQKTINRGGGVEEDSVNSDRKREESECVKQFCFASSVEDTSVRNFTFSVSSAQDNFSATKRQNRKKYRMKVGHGPNCTTPSQKVDTASSSVQSSPLDSGYLHRMRAQDKEGDIFSSQRKGENKSKGGEEHDKKGSTAATLEACEKWRIRGNQAYEKGHKSEAEEFYTKGINCILHSEKSGCCVEPLVLCYSNRAAARMSRGRMREALGDCMMAASLDPTFHKVQIRAANCHLSLGEVEDALQYFSKCVESGSHVCLDRRIIIEAANGLQNAQKVAECMNQCAELLRRRTSNAAISALEIISQVLSISSYSEKLLEMKGEALLMLRRYEEVIQLCEQTLVFAEKNFAMVTGDNNIVNVDGLEYKNSSIRLWRWLLISKSYFYLGRLDEALDLLEKQELLRSTEDRHGSSTQESSIPFAVTVRELLHRKNAGNEAFQSGRHTEAVEHYTAVVSSSIESRPFAAICFCNRAAAHQSLGQIADAIADCSLAIALDGSYSKAVSRRATLHETIRDYEQAASDLHRLISLLEKQSQEKVQQCGSPDGSAGGNVKELRQARHRLSSVEEKAKKGISLDHYLILGIKPSDAASEIKKAYRKAALRHHPDKAGQFLARSESGDDGQLWKEIADEVHKDADRLFKMIGEAYAVLSDPTKRSHYDLQEELRNAQKDCNGSRASKGPSDYYSSPFDGSASRRYWKQSWKTYGNSRSQF</sequence>
<gene>
    <name evidence="1" type="ORF">LOK49_LG10G02817</name>
</gene>
<evidence type="ECO:0000313" key="1">
    <source>
        <dbReference type="EMBL" id="KAI7996955.1"/>
    </source>
</evidence>
<reference evidence="1 2" key="1">
    <citation type="journal article" date="2022" name="Plant J.">
        <title>Chromosome-level genome of Camellia lanceoleosa provides a valuable resource for understanding genome evolution and self-incompatibility.</title>
        <authorList>
            <person name="Gong W."/>
            <person name="Xiao S."/>
            <person name="Wang L."/>
            <person name="Liao Z."/>
            <person name="Chang Y."/>
            <person name="Mo W."/>
            <person name="Hu G."/>
            <person name="Li W."/>
            <person name="Zhao G."/>
            <person name="Zhu H."/>
            <person name="Hu X."/>
            <person name="Ji K."/>
            <person name="Xiang X."/>
            <person name="Song Q."/>
            <person name="Yuan D."/>
            <person name="Jin S."/>
            <person name="Zhang L."/>
        </authorList>
    </citation>
    <scope>NUCLEOTIDE SEQUENCE [LARGE SCALE GENOMIC DNA]</scope>
    <source>
        <strain evidence="1">SQ_2022a</strain>
    </source>
</reference>
<evidence type="ECO:0000313" key="2">
    <source>
        <dbReference type="Proteomes" id="UP001060215"/>
    </source>
</evidence>
<comment type="caution">
    <text evidence="1">The sequence shown here is derived from an EMBL/GenBank/DDBJ whole genome shotgun (WGS) entry which is preliminary data.</text>
</comment>
<dbReference type="EMBL" id="CM045767">
    <property type="protein sequence ID" value="KAI7996955.1"/>
    <property type="molecule type" value="Genomic_DNA"/>
</dbReference>
<proteinExistence type="predicted"/>
<accession>A0ACC0G9U5</accession>
<protein>
    <submittedName>
        <fullName evidence="1">Uncharacterized protein</fullName>
    </submittedName>
</protein>
<keyword evidence="2" id="KW-1185">Reference proteome</keyword>